<dbReference type="GO" id="GO:0006412">
    <property type="term" value="P:translation"/>
    <property type="evidence" value="ECO:0007669"/>
    <property type="project" value="InterPro"/>
</dbReference>
<accession>S7RYL9</accession>
<dbReference type="GO" id="GO:1990904">
    <property type="term" value="C:ribonucleoprotein complex"/>
    <property type="evidence" value="ECO:0007669"/>
    <property type="project" value="UniProtKB-KW"/>
</dbReference>
<evidence type="ECO:0000256" key="4">
    <source>
        <dbReference type="RuleBase" id="RU003919"/>
    </source>
</evidence>
<dbReference type="InterPro" id="IPR009068">
    <property type="entry name" value="uS15_NS1_RNA-bd_sf"/>
</dbReference>
<dbReference type="PANTHER" id="PTHR23321:SF26">
    <property type="entry name" value="SMALL RIBOSOMAL SUBUNIT PROTEIN US15M"/>
    <property type="match status" value="1"/>
</dbReference>
<dbReference type="PROSITE" id="PS00362">
    <property type="entry name" value="RIBOSOMAL_S15"/>
    <property type="match status" value="1"/>
</dbReference>
<dbReference type="InterPro" id="IPR000589">
    <property type="entry name" value="Ribosomal_uS15"/>
</dbReference>
<dbReference type="OrthoDB" id="441444at2759"/>
<dbReference type="OMA" id="ITHAPGI"/>
<dbReference type="AlphaFoldDB" id="S7RYL9"/>
<dbReference type="CDD" id="cd00677">
    <property type="entry name" value="S15_NS1_EPRS_RNA-bind"/>
    <property type="match status" value="1"/>
</dbReference>
<dbReference type="Proteomes" id="UP000030669">
    <property type="component" value="Unassembled WGS sequence"/>
</dbReference>
<dbReference type="GeneID" id="19299621"/>
<sequence length="290" mass="32941">MLRSCFSQSSRAVASSSTCTRAGLHTSAVWRAEGHRERTARQAKKANLEQRAERQRLAQATRPHVVLGTRPGDESKWSTCDLAKVLVTEEQLLASPAPQLVSHPLGELRLPPLFQFGVREEEKRLLFETLPVLSAEAATTRNDVRVRRAQNSRQGADPSALMAEYQREMVGEVRKMNQMASLLDLRNTNAAGLAFENRKRVVQAFSDPRKPNDPGRPEVQAALLTMKIRNLWSHLTKYKRDVGNRRWLRKLVHQRAKILKYLKRLDRDRYEALLPRLALEPGSVEGELVV</sequence>
<dbReference type="Gene3D" id="1.10.287.10">
    <property type="entry name" value="S15/NS1, RNA-binding"/>
    <property type="match status" value="1"/>
</dbReference>
<dbReference type="HOGENOM" id="CLU_063745_0_0_1"/>
<dbReference type="Pfam" id="PF00312">
    <property type="entry name" value="Ribosomal_S15"/>
    <property type="match status" value="1"/>
</dbReference>
<dbReference type="GO" id="GO:0005840">
    <property type="term" value="C:ribosome"/>
    <property type="evidence" value="ECO:0007669"/>
    <property type="project" value="UniProtKB-KW"/>
</dbReference>
<evidence type="ECO:0000256" key="1">
    <source>
        <dbReference type="ARBA" id="ARBA00008434"/>
    </source>
</evidence>
<evidence type="ECO:0000313" key="5">
    <source>
        <dbReference type="EMBL" id="EPQ60025.1"/>
    </source>
</evidence>
<dbReference type="HAMAP" id="MF_01343_B">
    <property type="entry name" value="Ribosomal_uS15_B"/>
    <property type="match status" value="1"/>
</dbReference>
<dbReference type="SMART" id="SM01387">
    <property type="entry name" value="Ribosomal_S15"/>
    <property type="match status" value="1"/>
</dbReference>
<dbReference type="InterPro" id="IPR005290">
    <property type="entry name" value="Ribosomal_uS15_bac-type"/>
</dbReference>
<evidence type="ECO:0000256" key="3">
    <source>
        <dbReference type="ARBA" id="ARBA00023274"/>
    </source>
</evidence>
<dbReference type="GO" id="GO:0005737">
    <property type="term" value="C:cytoplasm"/>
    <property type="evidence" value="ECO:0007669"/>
    <property type="project" value="UniProtKB-ARBA"/>
</dbReference>
<dbReference type="GO" id="GO:0003735">
    <property type="term" value="F:structural constituent of ribosome"/>
    <property type="evidence" value="ECO:0007669"/>
    <property type="project" value="InterPro"/>
</dbReference>
<name>S7RYL9_GLOTA</name>
<dbReference type="PANTHER" id="PTHR23321">
    <property type="entry name" value="RIBOSOMAL PROTEIN S15, BACTERIAL AND ORGANELLAR"/>
    <property type="match status" value="1"/>
</dbReference>
<reference evidence="5 6" key="1">
    <citation type="journal article" date="2012" name="Science">
        <title>The Paleozoic origin of enzymatic lignin decomposition reconstructed from 31 fungal genomes.</title>
        <authorList>
            <person name="Floudas D."/>
            <person name="Binder M."/>
            <person name="Riley R."/>
            <person name="Barry K."/>
            <person name="Blanchette R.A."/>
            <person name="Henrissat B."/>
            <person name="Martinez A.T."/>
            <person name="Otillar R."/>
            <person name="Spatafora J.W."/>
            <person name="Yadav J.S."/>
            <person name="Aerts A."/>
            <person name="Benoit I."/>
            <person name="Boyd A."/>
            <person name="Carlson A."/>
            <person name="Copeland A."/>
            <person name="Coutinho P.M."/>
            <person name="de Vries R.P."/>
            <person name="Ferreira P."/>
            <person name="Findley K."/>
            <person name="Foster B."/>
            <person name="Gaskell J."/>
            <person name="Glotzer D."/>
            <person name="Gorecki P."/>
            <person name="Heitman J."/>
            <person name="Hesse C."/>
            <person name="Hori C."/>
            <person name="Igarashi K."/>
            <person name="Jurgens J.A."/>
            <person name="Kallen N."/>
            <person name="Kersten P."/>
            <person name="Kohler A."/>
            <person name="Kuees U."/>
            <person name="Kumar T.K.A."/>
            <person name="Kuo A."/>
            <person name="LaButti K."/>
            <person name="Larrondo L.F."/>
            <person name="Lindquist E."/>
            <person name="Ling A."/>
            <person name="Lombard V."/>
            <person name="Lucas S."/>
            <person name="Lundell T."/>
            <person name="Martin R."/>
            <person name="McLaughlin D.J."/>
            <person name="Morgenstern I."/>
            <person name="Morin E."/>
            <person name="Murat C."/>
            <person name="Nagy L.G."/>
            <person name="Nolan M."/>
            <person name="Ohm R.A."/>
            <person name="Patyshakuliyeva A."/>
            <person name="Rokas A."/>
            <person name="Ruiz-Duenas F.J."/>
            <person name="Sabat G."/>
            <person name="Salamov A."/>
            <person name="Samejima M."/>
            <person name="Schmutz J."/>
            <person name="Slot J.C."/>
            <person name="St John F."/>
            <person name="Stenlid J."/>
            <person name="Sun H."/>
            <person name="Sun S."/>
            <person name="Syed K."/>
            <person name="Tsang A."/>
            <person name="Wiebenga A."/>
            <person name="Young D."/>
            <person name="Pisabarro A."/>
            <person name="Eastwood D.C."/>
            <person name="Martin F."/>
            <person name="Cullen D."/>
            <person name="Grigoriev I.V."/>
            <person name="Hibbett D.S."/>
        </authorList>
    </citation>
    <scope>NUCLEOTIDE SEQUENCE [LARGE SCALE GENOMIC DNA]</scope>
    <source>
        <strain evidence="5 6">ATCC 11539</strain>
    </source>
</reference>
<comment type="similarity">
    <text evidence="1 4">Belongs to the universal ribosomal protein uS15 family.</text>
</comment>
<dbReference type="RefSeq" id="XP_007860521.1">
    <property type="nucleotide sequence ID" value="XM_007862330.1"/>
</dbReference>
<dbReference type="KEGG" id="gtr:GLOTRDRAFT_112815"/>
<dbReference type="STRING" id="670483.S7RYL9"/>
<organism evidence="5 6">
    <name type="scientific">Gloeophyllum trabeum (strain ATCC 11539 / FP-39264 / Madison 617)</name>
    <name type="common">Brown rot fungus</name>
    <dbReference type="NCBI Taxonomy" id="670483"/>
    <lineage>
        <taxon>Eukaryota</taxon>
        <taxon>Fungi</taxon>
        <taxon>Dikarya</taxon>
        <taxon>Basidiomycota</taxon>
        <taxon>Agaricomycotina</taxon>
        <taxon>Agaricomycetes</taxon>
        <taxon>Gloeophyllales</taxon>
        <taxon>Gloeophyllaceae</taxon>
        <taxon>Gloeophyllum</taxon>
    </lineage>
</organism>
<protein>
    <submittedName>
        <fullName evidence="5">Mitochondrial ribosomal protein S15</fullName>
    </submittedName>
</protein>
<evidence type="ECO:0000256" key="2">
    <source>
        <dbReference type="ARBA" id="ARBA00022980"/>
    </source>
</evidence>
<proteinExistence type="inferred from homology"/>
<keyword evidence="6" id="KW-1185">Reference proteome</keyword>
<keyword evidence="2 4" id="KW-0689">Ribosomal protein</keyword>
<dbReference type="EMBL" id="KB469296">
    <property type="protein sequence ID" value="EPQ60025.1"/>
    <property type="molecule type" value="Genomic_DNA"/>
</dbReference>
<dbReference type="eggNOG" id="KOG2815">
    <property type="taxonomic scope" value="Eukaryota"/>
</dbReference>
<evidence type="ECO:0000313" key="6">
    <source>
        <dbReference type="Proteomes" id="UP000030669"/>
    </source>
</evidence>
<dbReference type="SUPFAM" id="SSF47060">
    <property type="entry name" value="S15/NS1 RNA-binding domain"/>
    <property type="match status" value="1"/>
</dbReference>
<gene>
    <name evidence="5" type="ORF">GLOTRDRAFT_112815</name>
</gene>
<keyword evidence="3 4" id="KW-0687">Ribonucleoprotein</keyword>